<dbReference type="EMBL" id="CP108085">
    <property type="protein sequence ID" value="WUP71758.1"/>
    <property type="molecule type" value="Genomic_DNA"/>
</dbReference>
<reference evidence="3" key="1">
    <citation type="submission" date="2022-10" db="EMBL/GenBank/DDBJ databases">
        <title>The complete genomes of actinobacterial strains from the NBC collection.</title>
        <authorList>
            <person name="Joergensen T.S."/>
            <person name="Alvarez Arevalo M."/>
            <person name="Sterndorff E.B."/>
            <person name="Faurdal D."/>
            <person name="Vuksanovic O."/>
            <person name="Mourched A.-S."/>
            <person name="Charusanti P."/>
            <person name="Shaw S."/>
            <person name="Blin K."/>
            <person name="Weber T."/>
        </authorList>
    </citation>
    <scope>NUCLEOTIDE SEQUENCE</scope>
    <source>
        <strain evidence="3">NBC_00254</strain>
    </source>
</reference>
<dbReference type="PANTHER" id="PTHR43762">
    <property type="entry name" value="L-GULONOLACTONE OXIDASE"/>
    <property type="match status" value="1"/>
</dbReference>
<dbReference type="PROSITE" id="PS51387">
    <property type="entry name" value="FAD_PCMH"/>
    <property type="match status" value="1"/>
</dbReference>
<dbReference type="InterPro" id="IPR016171">
    <property type="entry name" value="Vanillyl_alc_oxidase_C-sub2"/>
</dbReference>
<dbReference type="Gene3D" id="1.10.45.10">
    <property type="entry name" value="Vanillyl-alcohol Oxidase, Chain A, domain 4"/>
    <property type="match status" value="1"/>
</dbReference>
<dbReference type="Proteomes" id="UP001432011">
    <property type="component" value="Chromosome"/>
</dbReference>
<name>A0ABZ1SFI9_9ACTN</name>
<dbReference type="Pfam" id="PF01565">
    <property type="entry name" value="FAD_binding_4"/>
    <property type="match status" value="1"/>
</dbReference>
<keyword evidence="4" id="KW-1185">Reference proteome</keyword>
<dbReference type="InterPro" id="IPR016169">
    <property type="entry name" value="FAD-bd_PCMH_sub2"/>
</dbReference>
<dbReference type="InterPro" id="IPR010031">
    <property type="entry name" value="FAD_lactone_oxidase-like"/>
</dbReference>
<feature type="domain" description="FAD-binding PCMH-type" evidence="2">
    <location>
        <begin position="11"/>
        <end position="199"/>
    </location>
</feature>
<gene>
    <name evidence="3" type="ORF">OG913_20120</name>
</gene>
<protein>
    <submittedName>
        <fullName evidence="3">FAD-binding oxidoreductase</fullName>
    </submittedName>
</protein>
<evidence type="ECO:0000313" key="4">
    <source>
        <dbReference type="Proteomes" id="UP001432011"/>
    </source>
</evidence>
<proteinExistence type="predicted"/>
<evidence type="ECO:0000313" key="3">
    <source>
        <dbReference type="EMBL" id="WUP71758.1"/>
    </source>
</evidence>
<dbReference type="Pfam" id="PF04030">
    <property type="entry name" value="ALO"/>
    <property type="match status" value="1"/>
</dbReference>
<dbReference type="PANTHER" id="PTHR43762:SF1">
    <property type="entry name" value="D-ARABINONO-1,4-LACTONE OXIDASE"/>
    <property type="match status" value="1"/>
</dbReference>
<keyword evidence="1" id="KW-0560">Oxidoreductase</keyword>
<sequence length="467" mass="49879">MTTPLTGWGRTAPTRATVVRPRTAEEAAELVAKAGRRGVVARGLGRAYGDAAQNAGGLVLDCTALERSWRVDSTGLDCTGLDCTGPERSWHVDSSGLVTASAGVSLHDLMTALVPRGWFVPVTPGTRYVTVGGAVAADVHGKNHHVDSSFGAHLRSLRLLTADGVVRTLGPGDDLFWATVGGMGLTGIVVEAAFQCVPIETAWMRVDVERTRDLDQTLETMAATDDGHRYTVAWIDLLARGGRMGRGVLTRGDHAAPGDLPARARANPLAFAPRPLLSAPPWAPGGLLNRATVRAFNAAWYGKAPAAPRRIVQGIAPFFHPLDGVAGWNRMYGPRGFVQYQFVVPLGAEDTLRRVVERLSGAGVVSFLTVLKRFGAGTPGMLSFPMPGWTLALDIPAGQRGLAAMLTEFDGWVAAAGGRLYLAKDSRMSAATMAATYPRLGEWREIRRRADPDGVFVSDLARRLRLC</sequence>
<evidence type="ECO:0000256" key="1">
    <source>
        <dbReference type="ARBA" id="ARBA00023002"/>
    </source>
</evidence>
<dbReference type="SUPFAM" id="SSF56176">
    <property type="entry name" value="FAD-binding/transporter-associated domain-like"/>
    <property type="match status" value="1"/>
</dbReference>
<dbReference type="Gene3D" id="3.30.465.10">
    <property type="match status" value="1"/>
</dbReference>
<organism evidence="3 4">
    <name type="scientific">Microbispora hainanensis</name>
    <dbReference type="NCBI Taxonomy" id="568844"/>
    <lineage>
        <taxon>Bacteria</taxon>
        <taxon>Bacillati</taxon>
        <taxon>Actinomycetota</taxon>
        <taxon>Actinomycetes</taxon>
        <taxon>Streptosporangiales</taxon>
        <taxon>Streptosporangiaceae</taxon>
        <taxon>Microbispora</taxon>
    </lineage>
</organism>
<accession>A0ABZ1SFI9</accession>
<dbReference type="InterPro" id="IPR006094">
    <property type="entry name" value="Oxid_FAD_bind_N"/>
</dbReference>
<dbReference type="InterPro" id="IPR016166">
    <property type="entry name" value="FAD-bd_PCMH"/>
</dbReference>
<dbReference type="InterPro" id="IPR007173">
    <property type="entry name" value="ALO_C"/>
</dbReference>
<evidence type="ECO:0000259" key="2">
    <source>
        <dbReference type="PROSITE" id="PS51387"/>
    </source>
</evidence>
<dbReference type="RefSeq" id="WP_328708206.1">
    <property type="nucleotide sequence ID" value="NZ_CP108085.1"/>
</dbReference>
<dbReference type="InterPro" id="IPR036318">
    <property type="entry name" value="FAD-bd_PCMH-like_sf"/>
</dbReference>